<feature type="transmembrane region" description="Helical" evidence="7">
    <location>
        <begin position="55"/>
        <end position="74"/>
    </location>
</feature>
<comment type="subcellular location">
    <subcellularLocation>
        <location evidence="1">Cell membrane</location>
        <topology evidence="1">Multi-pass membrane protein</topology>
    </subcellularLocation>
</comment>
<dbReference type="PANTHER" id="PTHR43663:SF1">
    <property type="entry name" value="CHROMATE TRANSPORTER"/>
    <property type="match status" value="1"/>
</dbReference>
<dbReference type="Proteomes" id="UP000541058">
    <property type="component" value="Unassembled WGS sequence"/>
</dbReference>
<gene>
    <name evidence="8" type="ORF">GX355_10150</name>
</gene>
<evidence type="ECO:0000256" key="5">
    <source>
        <dbReference type="ARBA" id="ARBA00022989"/>
    </source>
</evidence>
<proteinExistence type="inferred from homology"/>
<reference evidence="8 9" key="1">
    <citation type="journal article" date="2020" name="Biotechnol. Biofuels">
        <title>New insights from the biogas microbiome by comprehensive genome-resolved metagenomics of nearly 1600 species originating from multiple anaerobic digesters.</title>
        <authorList>
            <person name="Campanaro S."/>
            <person name="Treu L."/>
            <person name="Rodriguez-R L.M."/>
            <person name="Kovalovszki A."/>
            <person name="Ziels R.M."/>
            <person name="Maus I."/>
            <person name="Zhu X."/>
            <person name="Kougias P.G."/>
            <person name="Basile A."/>
            <person name="Luo G."/>
            <person name="Schluter A."/>
            <person name="Konstantinidis K.T."/>
            <person name="Angelidaki I."/>
        </authorList>
    </citation>
    <scope>NUCLEOTIDE SEQUENCE [LARGE SCALE GENOMIC DNA]</scope>
    <source>
        <strain evidence="8">AS23ysBPME_34</strain>
    </source>
</reference>
<dbReference type="InterPro" id="IPR003370">
    <property type="entry name" value="Chromate_transpt"/>
</dbReference>
<dbReference type="PANTHER" id="PTHR43663">
    <property type="entry name" value="CHROMATE TRANSPORT PROTEIN-RELATED"/>
    <property type="match status" value="1"/>
</dbReference>
<feature type="transmembrane region" description="Helical" evidence="7">
    <location>
        <begin position="81"/>
        <end position="107"/>
    </location>
</feature>
<comment type="caution">
    <text evidence="8">The sequence shown here is derived from an EMBL/GenBank/DDBJ whole genome shotgun (WGS) entry which is preliminary data.</text>
</comment>
<evidence type="ECO:0000256" key="2">
    <source>
        <dbReference type="ARBA" id="ARBA00005262"/>
    </source>
</evidence>
<evidence type="ECO:0000256" key="6">
    <source>
        <dbReference type="ARBA" id="ARBA00023136"/>
    </source>
</evidence>
<organism evidence="8 9">
    <name type="scientific">Globicatella sulfidifaciens</name>
    <dbReference type="NCBI Taxonomy" id="136093"/>
    <lineage>
        <taxon>Bacteria</taxon>
        <taxon>Bacillati</taxon>
        <taxon>Bacillota</taxon>
        <taxon>Bacilli</taxon>
        <taxon>Lactobacillales</taxon>
        <taxon>Aerococcaceae</taxon>
        <taxon>Globicatella</taxon>
    </lineage>
</organism>
<dbReference type="EMBL" id="JAAYSM010000366">
    <property type="protein sequence ID" value="NLJ19208.1"/>
    <property type="molecule type" value="Genomic_DNA"/>
</dbReference>
<keyword evidence="3" id="KW-1003">Cell membrane</keyword>
<dbReference type="GO" id="GO:0005886">
    <property type="term" value="C:plasma membrane"/>
    <property type="evidence" value="ECO:0007669"/>
    <property type="project" value="UniProtKB-SubCell"/>
</dbReference>
<dbReference type="Pfam" id="PF02417">
    <property type="entry name" value="Chromate_transp"/>
    <property type="match status" value="1"/>
</dbReference>
<sequence>MNLKPFTKRDYFHLFTSTFKLSAFTFGGGFVIIPLMRKRFVEELHWIEEEEMVDLTVIAQSSPGAIAVNAAILVGYRVGGLLGALVSVIGTVLPPLIIISIISMFYQAFRDNLYVGIIMRGMLAGVAAVIIDVVWRMGQQLMKEKRLLPLIVMVLTFIASRYLRLNILLIIVMCALIGAIDSWYRMRRQDGDI</sequence>
<evidence type="ECO:0000256" key="3">
    <source>
        <dbReference type="ARBA" id="ARBA00022475"/>
    </source>
</evidence>
<evidence type="ECO:0000313" key="9">
    <source>
        <dbReference type="Proteomes" id="UP000541058"/>
    </source>
</evidence>
<dbReference type="AlphaFoldDB" id="A0A7X8C5C7"/>
<name>A0A7X8C5C7_9LACT</name>
<dbReference type="GO" id="GO:0015109">
    <property type="term" value="F:chromate transmembrane transporter activity"/>
    <property type="evidence" value="ECO:0007669"/>
    <property type="project" value="InterPro"/>
</dbReference>
<feature type="transmembrane region" description="Helical" evidence="7">
    <location>
        <begin position="113"/>
        <end position="135"/>
    </location>
</feature>
<evidence type="ECO:0000256" key="1">
    <source>
        <dbReference type="ARBA" id="ARBA00004651"/>
    </source>
</evidence>
<keyword evidence="6 7" id="KW-0472">Membrane</keyword>
<evidence type="ECO:0000256" key="4">
    <source>
        <dbReference type="ARBA" id="ARBA00022692"/>
    </source>
</evidence>
<protein>
    <submittedName>
        <fullName evidence="8">Chromate transporter</fullName>
    </submittedName>
</protein>
<feature type="transmembrane region" description="Helical" evidence="7">
    <location>
        <begin position="12"/>
        <end position="35"/>
    </location>
</feature>
<evidence type="ECO:0000313" key="8">
    <source>
        <dbReference type="EMBL" id="NLJ19208.1"/>
    </source>
</evidence>
<dbReference type="InterPro" id="IPR052518">
    <property type="entry name" value="CHR_Transporter"/>
</dbReference>
<feature type="transmembrane region" description="Helical" evidence="7">
    <location>
        <begin position="169"/>
        <end position="186"/>
    </location>
</feature>
<keyword evidence="5 7" id="KW-1133">Transmembrane helix</keyword>
<evidence type="ECO:0000256" key="7">
    <source>
        <dbReference type="SAM" id="Phobius"/>
    </source>
</evidence>
<accession>A0A7X8C5C7</accession>
<comment type="similarity">
    <text evidence="2">Belongs to the chromate ion transporter (CHR) (TC 2.A.51) family.</text>
</comment>
<keyword evidence="4 7" id="KW-0812">Transmembrane</keyword>